<evidence type="ECO:0000313" key="3">
    <source>
        <dbReference type="Proteomes" id="UP000288246"/>
    </source>
</evidence>
<proteinExistence type="predicted"/>
<protein>
    <submittedName>
        <fullName evidence="2">Uncharacterized protein</fullName>
    </submittedName>
</protein>
<feature type="transmembrane region" description="Helical" evidence="1">
    <location>
        <begin position="9"/>
        <end position="27"/>
    </location>
</feature>
<evidence type="ECO:0000256" key="1">
    <source>
        <dbReference type="SAM" id="Phobius"/>
    </source>
</evidence>
<accession>A0A401UZD3</accession>
<name>A0A401UZD3_9CELL</name>
<keyword evidence="1" id="KW-0472">Membrane</keyword>
<dbReference type="AlphaFoldDB" id="A0A401UZD3"/>
<reference evidence="2 3" key="1">
    <citation type="submission" date="2018-11" db="EMBL/GenBank/DDBJ databases">
        <title>Draft genome sequence of Cellulomonas takizawaensis strain TKZ-21.</title>
        <authorList>
            <person name="Yamamura H."/>
            <person name="Hayashi T."/>
            <person name="Hamada M."/>
            <person name="Serisawa Y."/>
            <person name="Matsuyama K."/>
            <person name="Nakagawa Y."/>
            <person name="Otoguro M."/>
            <person name="Yanagida F."/>
            <person name="Hayakawa M."/>
        </authorList>
    </citation>
    <scope>NUCLEOTIDE SEQUENCE [LARGE SCALE GENOMIC DNA]</scope>
    <source>
        <strain evidence="2 3">TKZ-21</strain>
    </source>
</reference>
<comment type="caution">
    <text evidence="2">The sequence shown here is derived from an EMBL/GenBank/DDBJ whole genome shotgun (WGS) entry which is preliminary data.</text>
</comment>
<keyword evidence="1" id="KW-1133">Transmembrane helix</keyword>
<keyword evidence="3" id="KW-1185">Reference proteome</keyword>
<organism evidence="2 3">
    <name type="scientific">Cellulomonas algicola</name>
    <dbReference type="NCBI Taxonomy" id="2071633"/>
    <lineage>
        <taxon>Bacteria</taxon>
        <taxon>Bacillati</taxon>
        <taxon>Actinomycetota</taxon>
        <taxon>Actinomycetes</taxon>
        <taxon>Micrococcales</taxon>
        <taxon>Cellulomonadaceae</taxon>
        <taxon>Cellulomonas</taxon>
    </lineage>
</organism>
<feature type="transmembrane region" description="Helical" evidence="1">
    <location>
        <begin position="33"/>
        <end position="50"/>
    </location>
</feature>
<dbReference type="EMBL" id="BHYL01000116">
    <property type="protein sequence ID" value="GCD20053.1"/>
    <property type="molecule type" value="Genomic_DNA"/>
</dbReference>
<sequence>MSWRRKRRLLLNAAVVLVIGLAVLRAATRGSTVLAVAGLLAVGGVVWLVVDMLRRRRRAVAPLDRGSADRPR</sequence>
<dbReference type="Proteomes" id="UP000288246">
    <property type="component" value="Unassembled WGS sequence"/>
</dbReference>
<evidence type="ECO:0000313" key="2">
    <source>
        <dbReference type="EMBL" id="GCD20053.1"/>
    </source>
</evidence>
<keyword evidence="1" id="KW-0812">Transmembrane</keyword>
<gene>
    <name evidence="2" type="ORF">CTKZ_16150</name>
</gene>